<reference evidence="1 2" key="1">
    <citation type="submission" date="2014-04" db="EMBL/GenBank/DDBJ databases">
        <authorList>
            <consortium name="DOE Joint Genome Institute"/>
            <person name="Kuo A."/>
            <person name="Ruytinx J."/>
            <person name="Rineau F."/>
            <person name="Colpaert J."/>
            <person name="Kohler A."/>
            <person name="Nagy L.G."/>
            <person name="Floudas D."/>
            <person name="Copeland A."/>
            <person name="Barry K.W."/>
            <person name="Cichocki N."/>
            <person name="Veneault-Fourrey C."/>
            <person name="LaButti K."/>
            <person name="Lindquist E.A."/>
            <person name="Lipzen A."/>
            <person name="Lundell T."/>
            <person name="Morin E."/>
            <person name="Murat C."/>
            <person name="Sun H."/>
            <person name="Tunlid A."/>
            <person name="Henrissat B."/>
            <person name="Grigoriev I.V."/>
            <person name="Hibbett D.S."/>
            <person name="Martin F."/>
            <person name="Nordberg H.P."/>
            <person name="Cantor M.N."/>
            <person name="Hua S.X."/>
        </authorList>
    </citation>
    <scope>NUCLEOTIDE SEQUENCE [LARGE SCALE GENOMIC DNA]</scope>
    <source>
        <strain evidence="1 2">UH-Slu-Lm8-n1</strain>
    </source>
</reference>
<dbReference type="AlphaFoldDB" id="A0A0C9ZZ76"/>
<name>A0A0C9ZZ76_9AGAM</name>
<accession>A0A0C9ZZ76</accession>
<sequence>MSVAHPRLVMLYCYFLLMLLKTLFFDVRPRHPWTLLLYLPINYIAGGHPRLLVLLHSTSSIPKLPDVLQYSRTAPMEPVSSTLQQSAILA</sequence>
<reference evidence="2" key="2">
    <citation type="submission" date="2015-01" db="EMBL/GenBank/DDBJ databases">
        <title>Evolutionary Origins and Diversification of the Mycorrhizal Mutualists.</title>
        <authorList>
            <consortium name="DOE Joint Genome Institute"/>
            <consortium name="Mycorrhizal Genomics Consortium"/>
            <person name="Kohler A."/>
            <person name="Kuo A."/>
            <person name="Nagy L.G."/>
            <person name="Floudas D."/>
            <person name="Copeland A."/>
            <person name="Barry K.W."/>
            <person name="Cichocki N."/>
            <person name="Veneault-Fourrey C."/>
            <person name="LaButti K."/>
            <person name="Lindquist E.A."/>
            <person name="Lipzen A."/>
            <person name="Lundell T."/>
            <person name="Morin E."/>
            <person name="Murat C."/>
            <person name="Riley R."/>
            <person name="Ohm R."/>
            <person name="Sun H."/>
            <person name="Tunlid A."/>
            <person name="Henrissat B."/>
            <person name="Grigoriev I.V."/>
            <person name="Hibbett D.S."/>
            <person name="Martin F."/>
        </authorList>
    </citation>
    <scope>NUCLEOTIDE SEQUENCE [LARGE SCALE GENOMIC DNA]</scope>
    <source>
        <strain evidence="2">UH-Slu-Lm8-n1</strain>
    </source>
</reference>
<dbReference type="HOGENOM" id="CLU_2442353_0_0_1"/>
<protein>
    <submittedName>
        <fullName evidence="1">Unplaced genomic scaffold CY34scaffold_566, whole genome shotgun sequence</fullName>
    </submittedName>
</protein>
<gene>
    <name evidence="1" type="ORF">CY34DRAFT_613687</name>
</gene>
<organism evidence="1 2">
    <name type="scientific">Suillus luteus UH-Slu-Lm8-n1</name>
    <dbReference type="NCBI Taxonomy" id="930992"/>
    <lineage>
        <taxon>Eukaryota</taxon>
        <taxon>Fungi</taxon>
        <taxon>Dikarya</taxon>
        <taxon>Basidiomycota</taxon>
        <taxon>Agaricomycotina</taxon>
        <taxon>Agaricomycetes</taxon>
        <taxon>Agaricomycetidae</taxon>
        <taxon>Boletales</taxon>
        <taxon>Suillineae</taxon>
        <taxon>Suillaceae</taxon>
        <taxon>Suillus</taxon>
    </lineage>
</organism>
<dbReference type="EMBL" id="KN835697">
    <property type="protein sequence ID" value="KIK34831.1"/>
    <property type="molecule type" value="Genomic_DNA"/>
</dbReference>
<dbReference type="OrthoDB" id="2709774at2759"/>
<dbReference type="InParanoid" id="A0A0C9ZZ76"/>
<evidence type="ECO:0000313" key="2">
    <source>
        <dbReference type="Proteomes" id="UP000054485"/>
    </source>
</evidence>
<proteinExistence type="predicted"/>
<keyword evidence="2" id="KW-1185">Reference proteome</keyword>
<evidence type="ECO:0000313" key="1">
    <source>
        <dbReference type="EMBL" id="KIK34831.1"/>
    </source>
</evidence>
<dbReference type="Proteomes" id="UP000054485">
    <property type="component" value="Unassembled WGS sequence"/>
</dbReference>